<keyword evidence="1" id="KW-0808">Transferase</keyword>
<evidence type="ECO:0000313" key="4">
    <source>
        <dbReference type="Proteomes" id="UP000030746"/>
    </source>
</evidence>
<evidence type="ECO:0000259" key="2">
    <source>
        <dbReference type="PROSITE" id="PS51059"/>
    </source>
</evidence>
<keyword evidence="1" id="KW-0520">NAD</keyword>
<organism evidence="3 4">
    <name type="scientific">Lottia gigantea</name>
    <name type="common">Giant owl limpet</name>
    <dbReference type="NCBI Taxonomy" id="225164"/>
    <lineage>
        <taxon>Eukaryota</taxon>
        <taxon>Metazoa</taxon>
        <taxon>Spiralia</taxon>
        <taxon>Lophotrochozoa</taxon>
        <taxon>Mollusca</taxon>
        <taxon>Gastropoda</taxon>
        <taxon>Patellogastropoda</taxon>
        <taxon>Lottioidea</taxon>
        <taxon>Lottiidae</taxon>
        <taxon>Lottia</taxon>
    </lineage>
</organism>
<dbReference type="OMA" id="WRICGAN"/>
<dbReference type="PANTHER" id="PTHR45740">
    <property type="entry name" value="POLY [ADP-RIBOSE] POLYMERASE"/>
    <property type="match status" value="1"/>
</dbReference>
<gene>
    <name evidence="3" type="ORF">LOTGIDRAFT_103869</name>
</gene>
<dbReference type="GO" id="GO:0005634">
    <property type="term" value="C:nucleus"/>
    <property type="evidence" value="ECO:0007669"/>
    <property type="project" value="TreeGrafter"/>
</dbReference>
<dbReference type="InterPro" id="IPR012317">
    <property type="entry name" value="Poly(ADP-ribose)pol_cat_dom"/>
</dbReference>
<dbReference type="GO" id="GO:1990404">
    <property type="term" value="F:NAD+-protein mono-ADP-ribosyltransferase activity"/>
    <property type="evidence" value="ECO:0007669"/>
    <property type="project" value="TreeGrafter"/>
</dbReference>
<keyword evidence="4" id="KW-1185">Reference proteome</keyword>
<reference evidence="3 4" key="1">
    <citation type="journal article" date="2013" name="Nature">
        <title>Insights into bilaterian evolution from three spiralian genomes.</title>
        <authorList>
            <person name="Simakov O."/>
            <person name="Marletaz F."/>
            <person name="Cho S.J."/>
            <person name="Edsinger-Gonzales E."/>
            <person name="Havlak P."/>
            <person name="Hellsten U."/>
            <person name="Kuo D.H."/>
            <person name="Larsson T."/>
            <person name="Lv J."/>
            <person name="Arendt D."/>
            <person name="Savage R."/>
            <person name="Osoegawa K."/>
            <person name="de Jong P."/>
            <person name="Grimwood J."/>
            <person name="Chapman J.A."/>
            <person name="Shapiro H."/>
            <person name="Aerts A."/>
            <person name="Otillar R.P."/>
            <person name="Terry A.Y."/>
            <person name="Boore J.L."/>
            <person name="Grigoriev I.V."/>
            <person name="Lindberg D.R."/>
            <person name="Seaver E.C."/>
            <person name="Weisblat D.A."/>
            <person name="Putnam N.H."/>
            <person name="Rokhsar D.S."/>
        </authorList>
    </citation>
    <scope>NUCLEOTIDE SEQUENCE [LARGE SCALE GENOMIC DNA]</scope>
</reference>
<dbReference type="CTD" id="20229795"/>
<protein>
    <recommendedName>
        <fullName evidence="1">Poly [ADP-ribose] polymerase</fullName>
        <shortName evidence="1">PARP</shortName>
        <ecNumber evidence="1">2.4.2.-</ecNumber>
    </recommendedName>
</protein>
<feature type="domain" description="PARP catalytic" evidence="2">
    <location>
        <begin position="1"/>
        <end position="181"/>
    </location>
</feature>
<dbReference type="Gene3D" id="3.90.228.10">
    <property type="match status" value="1"/>
</dbReference>
<dbReference type="GO" id="GO:0003950">
    <property type="term" value="F:NAD+ poly-ADP-ribosyltransferase activity"/>
    <property type="evidence" value="ECO:0007669"/>
    <property type="project" value="UniProtKB-UniRule"/>
</dbReference>
<dbReference type="EC" id="2.4.2.-" evidence="1"/>
<dbReference type="PROSITE" id="PS51059">
    <property type="entry name" value="PARP_CATALYTIC"/>
    <property type="match status" value="1"/>
</dbReference>
<sequence>MDGKRCYIHRISRVQNLTLWKYYALKKIEMLHENDGIDVNEEKLFHGTQSHCVEAISRKGFDWRVCGKHGTLYGEGCYFARNARYSHDYTDYHTYKQQKRAKNLLKMFLSKVLVGKSTGGQRGFRKPPPLFPESDAMGRCYDSCVDDIFDPKIWVIFDSHQSYPEYLVEYTSSELMDYSCV</sequence>
<dbReference type="InterPro" id="IPR051712">
    <property type="entry name" value="ARTD-AVP"/>
</dbReference>
<proteinExistence type="predicted"/>
<dbReference type="Proteomes" id="UP000030746">
    <property type="component" value="Unassembled WGS sequence"/>
</dbReference>
<dbReference type="HOGENOM" id="CLU_014825_3_2_1"/>
<name>V4AKY2_LOTGI</name>
<dbReference type="GeneID" id="20229795"/>
<dbReference type="EMBL" id="KB201304">
    <property type="protein sequence ID" value="ESO97802.1"/>
    <property type="molecule type" value="Genomic_DNA"/>
</dbReference>
<dbReference type="CDD" id="cd01439">
    <property type="entry name" value="TCCD_inducible_PARP_like"/>
    <property type="match status" value="1"/>
</dbReference>
<evidence type="ECO:0000313" key="3">
    <source>
        <dbReference type="EMBL" id="ESO97802.1"/>
    </source>
</evidence>
<evidence type="ECO:0000256" key="1">
    <source>
        <dbReference type="RuleBase" id="RU362114"/>
    </source>
</evidence>
<keyword evidence="1" id="KW-0328">Glycosyltransferase</keyword>
<dbReference type="OrthoDB" id="438889at2759"/>
<dbReference type="SUPFAM" id="SSF56399">
    <property type="entry name" value="ADP-ribosylation"/>
    <property type="match status" value="1"/>
</dbReference>
<dbReference type="AlphaFoldDB" id="V4AKY2"/>
<dbReference type="RefSeq" id="XP_009051648.1">
    <property type="nucleotide sequence ID" value="XM_009053400.1"/>
</dbReference>
<dbReference type="Pfam" id="PF00644">
    <property type="entry name" value="PARP"/>
    <property type="match status" value="1"/>
</dbReference>
<accession>V4AKY2</accession>
<dbReference type="KEGG" id="lgi:LOTGIDRAFT_103869"/>
<dbReference type="PANTHER" id="PTHR45740:SF2">
    <property type="entry name" value="POLY [ADP-RIBOSE] POLYMERASE"/>
    <property type="match status" value="1"/>
</dbReference>